<protein>
    <recommendedName>
        <fullName evidence="9">DNA 3'-5' helicase</fullName>
        <ecNumber evidence="9">5.6.2.4</ecNumber>
    </recommendedName>
</protein>
<dbReference type="PANTHER" id="PTHR11070:SF2">
    <property type="entry name" value="ATP-DEPENDENT DNA HELICASE SRS2"/>
    <property type="match status" value="1"/>
</dbReference>
<dbReference type="GO" id="GO:0005524">
    <property type="term" value="F:ATP binding"/>
    <property type="evidence" value="ECO:0007669"/>
    <property type="project" value="UniProtKB-UniRule"/>
</dbReference>
<keyword evidence="2 11" id="KW-0547">Nucleotide-binding</keyword>
<keyword evidence="3 11" id="KW-0378">Hydrolase</keyword>
<dbReference type="PATRIC" id="fig|1294142.3.peg.2937"/>
<evidence type="ECO:0000256" key="11">
    <source>
        <dbReference type="PROSITE-ProRule" id="PRU00560"/>
    </source>
</evidence>
<keyword evidence="15" id="KW-1185">Reference proteome</keyword>
<comment type="caution">
    <text evidence="14">The sequence shown here is derived from an EMBL/GenBank/DDBJ whole genome shotgun (WGS) entry which is preliminary data.</text>
</comment>
<feature type="domain" description="UvrD-like helicase C-terminal" evidence="13">
    <location>
        <begin position="291"/>
        <end position="557"/>
    </location>
</feature>
<feature type="binding site" evidence="11">
    <location>
        <begin position="26"/>
        <end position="33"/>
    </location>
    <ligand>
        <name>ATP</name>
        <dbReference type="ChEBI" id="CHEBI:30616"/>
    </ligand>
</feature>
<evidence type="ECO:0000256" key="2">
    <source>
        <dbReference type="ARBA" id="ARBA00022741"/>
    </source>
</evidence>
<dbReference type="GO" id="GO:0003677">
    <property type="term" value="F:DNA binding"/>
    <property type="evidence" value="ECO:0007669"/>
    <property type="project" value="UniProtKB-KW"/>
</dbReference>
<comment type="catalytic activity">
    <reaction evidence="8">
        <text>Couples ATP hydrolysis with the unwinding of duplex DNA by translocating in the 3'-5' direction.</text>
        <dbReference type="EC" id="5.6.2.4"/>
    </reaction>
</comment>
<dbReference type="EC" id="5.6.2.4" evidence="9"/>
<evidence type="ECO:0000259" key="12">
    <source>
        <dbReference type="PROSITE" id="PS51198"/>
    </source>
</evidence>
<evidence type="ECO:0000256" key="7">
    <source>
        <dbReference type="ARBA" id="ARBA00023235"/>
    </source>
</evidence>
<dbReference type="GO" id="GO:0033202">
    <property type="term" value="C:DNA helicase complex"/>
    <property type="evidence" value="ECO:0007669"/>
    <property type="project" value="TreeGrafter"/>
</dbReference>
<evidence type="ECO:0000256" key="6">
    <source>
        <dbReference type="ARBA" id="ARBA00023125"/>
    </source>
</evidence>
<dbReference type="InterPro" id="IPR013986">
    <property type="entry name" value="DExx_box_DNA_helicase_dom_sf"/>
</dbReference>
<dbReference type="GO" id="GO:0000725">
    <property type="term" value="P:recombinational repair"/>
    <property type="evidence" value="ECO:0007669"/>
    <property type="project" value="TreeGrafter"/>
</dbReference>
<organism evidence="14 15">
    <name type="scientific">Clostridium intestinale URNW</name>
    <dbReference type="NCBI Taxonomy" id="1294142"/>
    <lineage>
        <taxon>Bacteria</taxon>
        <taxon>Bacillati</taxon>
        <taxon>Bacillota</taxon>
        <taxon>Clostridia</taxon>
        <taxon>Eubacteriales</taxon>
        <taxon>Clostridiaceae</taxon>
        <taxon>Clostridium</taxon>
    </lineage>
</organism>
<comment type="similarity">
    <text evidence="1">Belongs to the helicase family. UvrD subfamily.</text>
</comment>
<dbReference type="Pfam" id="PF13361">
    <property type="entry name" value="UvrD_C"/>
    <property type="match status" value="1"/>
</dbReference>
<feature type="domain" description="UvrD-like helicase ATP-binding" evidence="12">
    <location>
        <begin position="5"/>
        <end position="290"/>
    </location>
</feature>
<dbReference type="STRING" id="1294142.CINTURNW_2830"/>
<dbReference type="InterPro" id="IPR027417">
    <property type="entry name" value="P-loop_NTPase"/>
</dbReference>
<dbReference type="Proteomes" id="UP000016721">
    <property type="component" value="Unassembled WGS sequence"/>
</dbReference>
<accession>U2NLM8</accession>
<gene>
    <name evidence="14" type="ORF">CINTURNW_2830</name>
</gene>
<dbReference type="GO" id="GO:0043138">
    <property type="term" value="F:3'-5' DNA helicase activity"/>
    <property type="evidence" value="ECO:0007669"/>
    <property type="project" value="UniProtKB-EC"/>
</dbReference>
<dbReference type="InterPro" id="IPR000212">
    <property type="entry name" value="DNA_helicase_UvrD/REP"/>
</dbReference>
<dbReference type="Gene3D" id="3.40.50.300">
    <property type="entry name" value="P-loop containing nucleotide triphosphate hydrolases"/>
    <property type="match status" value="2"/>
</dbReference>
<keyword evidence="4 11" id="KW-0347">Helicase</keyword>
<evidence type="ECO:0000313" key="15">
    <source>
        <dbReference type="Proteomes" id="UP000016721"/>
    </source>
</evidence>
<dbReference type="EMBL" id="APJA01000014">
    <property type="protein sequence ID" value="ERK29776.1"/>
    <property type="molecule type" value="Genomic_DNA"/>
</dbReference>
<keyword evidence="6" id="KW-0238">DNA-binding</keyword>
<dbReference type="InterPro" id="IPR014016">
    <property type="entry name" value="UvrD-like_ATP-bd"/>
</dbReference>
<reference evidence="14 15" key="1">
    <citation type="journal article" date="2013" name="Genome Announc.">
        <title>Draft Genome Sequence of the Hydrogen- and Ethanol-Producing Bacterium Clostridium intestinale Strain URNW.</title>
        <authorList>
            <person name="Lal S."/>
            <person name="Ramachandran U."/>
            <person name="Zhang X."/>
            <person name="Sparling R."/>
            <person name="Levin D.B."/>
        </authorList>
    </citation>
    <scope>NUCLEOTIDE SEQUENCE [LARGE SCALE GENOMIC DNA]</scope>
    <source>
        <strain evidence="14 15">URNW</strain>
    </source>
</reference>
<dbReference type="PANTHER" id="PTHR11070">
    <property type="entry name" value="UVRD / RECB / PCRA DNA HELICASE FAMILY MEMBER"/>
    <property type="match status" value="1"/>
</dbReference>
<dbReference type="PROSITE" id="PS51217">
    <property type="entry name" value="UVRD_HELICASE_CTER"/>
    <property type="match status" value="1"/>
</dbReference>
<comment type="catalytic activity">
    <reaction evidence="10">
        <text>ATP + H2O = ADP + phosphate + H(+)</text>
        <dbReference type="Rhea" id="RHEA:13065"/>
        <dbReference type="ChEBI" id="CHEBI:15377"/>
        <dbReference type="ChEBI" id="CHEBI:15378"/>
        <dbReference type="ChEBI" id="CHEBI:30616"/>
        <dbReference type="ChEBI" id="CHEBI:43474"/>
        <dbReference type="ChEBI" id="CHEBI:456216"/>
        <dbReference type="EC" id="5.6.2.4"/>
    </reaction>
</comment>
<dbReference type="CDD" id="cd17932">
    <property type="entry name" value="DEXQc_UvrD"/>
    <property type="match status" value="1"/>
</dbReference>
<dbReference type="SUPFAM" id="SSF52540">
    <property type="entry name" value="P-loop containing nucleoside triphosphate hydrolases"/>
    <property type="match status" value="1"/>
</dbReference>
<evidence type="ECO:0000313" key="14">
    <source>
        <dbReference type="EMBL" id="ERK29776.1"/>
    </source>
</evidence>
<dbReference type="AlphaFoldDB" id="U2NLM8"/>
<proteinExistence type="inferred from homology"/>
<evidence type="ECO:0000256" key="9">
    <source>
        <dbReference type="ARBA" id="ARBA00034808"/>
    </source>
</evidence>
<dbReference type="GO" id="GO:0016887">
    <property type="term" value="F:ATP hydrolysis activity"/>
    <property type="evidence" value="ECO:0007669"/>
    <property type="project" value="RHEA"/>
</dbReference>
<keyword evidence="5 11" id="KW-0067">ATP-binding</keyword>
<evidence type="ECO:0000256" key="4">
    <source>
        <dbReference type="ARBA" id="ARBA00022806"/>
    </source>
</evidence>
<evidence type="ECO:0000256" key="8">
    <source>
        <dbReference type="ARBA" id="ARBA00034617"/>
    </source>
</evidence>
<evidence type="ECO:0000256" key="5">
    <source>
        <dbReference type="ARBA" id="ARBA00022840"/>
    </source>
</evidence>
<dbReference type="HOGENOM" id="CLU_004585_5_5_9"/>
<dbReference type="Pfam" id="PF00580">
    <property type="entry name" value="UvrD-helicase"/>
    <property type="match status" value="1"/>
</dbReference>
<dbReference type="Gene3D" id="1.10.486.10">
    <property type="entry name" value="PCRA, domain 4"/>
    <property type="match status" value="1"/>
</dbReference>
<dbReference type="Gene3D" id="1.10.10.160">
    <property type="match status" value="1"/>
</dbReference>
<evidence type="ECO:0000259" key="13">
    <source>
        <dbReference type="PROSITE" id="PS51217"/>
    </source>
</evidence>
<dbReference type="PROSITE" id="PS51198">
    <property type="entry name" value="UVRD_HELICASE_ATP_BIND"/>
    <property type="match status" value="1"/>
</dbReference>
<name>U2NLM8_9CLOT</name>
<dbReference type="eggNOG" id="COG0210">
    <property type="taxonomic scope" value="Bacteria"/>
</dbReference>
<evidence type="ECO:0000256" key="10">
    <source>
        <dbReference type="ARBA" id="ARBA00048988"/>
    </source>
</evidence>
<evidence type="ECO:0000256" key="1">
    <source>
        <dbReference type="ARBA" id="ARBA00009922"/>
    </source>
</evidence>
<sequence>MDILDTLNEEQLQVVTSTEGYVRVIAGAGSGKTKALTHRYAYLVNELGISTANILCVTFTNKAANEMKKRIRSMIGDNDTGYVCTFHGFCVQVLKEDIHVLNYPKNFIIIDSEDVENILNTIYKEMGISSRNYTFRNVKEIIQRRKNKEPYLEDVINLDITDLKKKFLETDNKEDGIFYRYLYEQKKNYALDFDDLINYTLYIFKNYKESKLKWQQRIEYVMVDEFQDVSSKQYALANILSKFHKNLFIVGDPDQTIYSWRGARVDFILNFDKAFQDVKTIIMDKNYRASPEILSVSNSLIRKNKNRMDKELKPIKSSKVQVLYNHSKTSKKESEWIVKQINLLLDMGKSLKDIVILYRAHYLSRSVEEAFIKEDIKYTMYSGIEFYKRKEIKDVLCYLRMIIYEDDISFNRIINVPRRNFGEKRVSFIKQYSEKHNCSMYLALKANNEEDIIAKTKAGEFIELIEKYKEIYKQMKLSDLVTNILNDSGYEALLRTGGEQDRLDNLAELKQSISDYENTNEECSLEDYLEKIALFTNLDQKDNSDSVKMMTIHTSKGLEFPCVFVCGLNEGVFPTSHVKTINDLEEERRLAYVAYTRAEEALFLSDSEGRNFDNTYRYPSRFIFNIERELLKYEVELDNCFFEEARNYIELNERRMYNLNLPFKIDDVVEHKAFGKGRVMEINREKSAYIIKFDNMDTNRSINFEGKLELVRENN</sequence>
<keyword evidence="7" id="KW-0413">Isomerase</keyword>
<dbReference type="InterPro" id="IPR014017">
    <property type="entry name" value="DNA_helicase_UvrD-like_C"/>
</dbReference>
<evidence type="ECO:0000256" key="3">
    <source>
        <dbReference type="ARBA" id="ARBA00022801"/>
    </source>
</evidence>
<dbReference type="GO" id="GO:0005829">
    <property type="term" value="C:cytosol"/>
    <property type="evidence" value="ECO:0007669"/>
    <property type="project" value="TreeGrafter"/>
</dbReference>